<keyword evidence="1" id="KW-0812">Transmembrane</keyword>
<dbReference type="Pfam" id="PF03729">
    <property type="entry name" value="DUF308"/>
    <property type="match status" value="2"/>
</dbReference>
<name>A0ABN2CRY8_9ACTN</name>
<feature type="transmembrane region" description="Helical" evidence="1">
    <location>
        <begin position="72"/>
        <end position="90"/>
    </location>
</feature>
<comment type="caution">
    <text evidence="2">The sequence shown here is derived from an EMBL/GenBank/DDBJ whole genome shotgun (WGS) entry which is preliminary data.</text>
</comment>
<keyword evidence="1" id="KW-0472">Membrane</keyword>
<feature type="transmembrane region" description="Helical" evidence="1">
    <location>
        <begin position="152"/>
        <end position="177"/>
    </location>
</feature>
<reference evidence="2 3" key="1">
    <citation type="journal article" date="2019" name="Int. J. Syst. Evol. Microbiol.">
        <title>The Global Catalogue of Microorganisms (GCM) 10K type strain sequencing project: providing services to taxonomists for standard genome sequencing and annotation.</title>
        <authorList>
            <consortium name="The Broad Institute Genomics Platform"/>
            <consortium name="The Broad Institute Genome Sequencing Center for Infectious Disease"/>
            <person name="Wu L."/>
            <person name="Ma J."/>
        </authorList>
    </citation>
    <scope>NUCLEOTIDE SEQUENCE [LARGE SCALE GENOMIC DNA]</scope>
    <source>
        <strain evidence="2 3">JCM 14303</strain>
    </source>
</reference>
<keyword evidence="3" id="KW-1185">Reference proteome</keyword>
<sequence length="198" mass="20602">MPGPAAVGDWLSVGWKMLVVRGAIGIVFGILAVVWPLSTAIALALLWGFWALMDGIGSLVQAFQPESRGSRLWLIVMGVIALVAAFFAIFSPAMTAVTLTWILGIWLIVRGVFEAIGAFGSTSSTPRWLLLLSAALSILIGILFAANPGAGAVTIATWLGIAALLWGAVFVMGGLAVRRELTGHSTPLMPPGPAAPQA</sequence>
<dbReference type="RefSeq" id="WP_344183542.1">
    <property type="nucleotide sequence ID" value="NZ_BAAANC010000006.1"/>
</dbReference>
<feature type="transmembrane region" description="Helical" evidence="1">
    <location>
        <begin position="18"/>
        <end position="35"/>
    </location>
</feature>
<keyword evidence="1" id="KW-1133">Transmembrane helix</keyword>
<protein>
    <submittedName>
        <fullName evidence="2">HdeD family acid-resistance protein</fullName>
    </submittedName>
</protein>
<evidence type="ECO:0000313" key="3">
    <source>
        <dbReference type="Proteomes" id="UP001500363"/>
    </source>
</evidence>
<dbReference type="Proteomes" id="UP001500363">
    <property type="component" value="Unassembled WGS sequence"/>
</dbReference>
<dbReference type="EMBL" id="BAAANC010000006">
    <property type="protein sequence ID" value="GAA1561298.1"/>
    <property type="molecule type" value="Genomic_DNA"/>
</dbReference>
<feature type="transmembrane region" description="Helical" evidence="1">
    <location>
        <begin position="96"/>
        <end position="116"/>
    </location>
</feature>
<evidence type="ECO:0000256" key="1">
    <source>
        <dbReference type="SAM" id="Phobius"/>
    </source>
</evidence>
<accession>A0ABN2CRY8</accession>
<feature type="transmembrane region" description="Helical" evidence="1">
    <location>
        <begin position="128"/>
        <end position="146"/>
    </location>
</feature>
<dbReference type="PANTHER" id="PTHR34989">
    <property type="entry name" value="PROTEIN HDED"/>
    <property type="match status" value="1"/>
</dbReference>
<gene>
    <name evidence="2" type="ORF">GCM10009741_78270</name>
</gene>
<dbReference type="InterPro" id="IPR052712">
    <property type="entry name" value="Acid_resist_chaperone_HdeD"/>
</dbReference>
<organism evidence="2 3">
    <name type="scientific">Kribbella lupini</name>
    <dbReference type="NCBI Taxonomy" id="291602"/>
    <lineage>
        <taxon>Bacteria</taxon>
        <taxon>Bacillati</taxon>
        <taxon>Actinomycetota</taxon>
        <taxon>Actinomycetes</taxon>
        <taxon>Propionibacteriales</taxon>
        <taxon>Kribbellaceae</taxon>
        <taxon>Kribbella</taxon>
    </lineage>
</organism>
<proteinExistence type="predicted"/>
<dbReference type="PANTHER" id="PTHR34989:SF1">
    <property type="entry name" value="PROTEIN HDED"/>
    <property type="match status" value="1"/>
</dbReference>
<dbReference type="InterPro" id="IPR005325">
    <property type="entry name" value="DUF308_memb"/>
</dbReference>
<evidence type="ECO:0000313" key="2">
    <source>
        <dbReference type="EMBL" id="GAA1561298.1"/>
    </source>
</evidence>